<dbReference type="NCBIfam" id="TIGR01539">
    <property type="entry name" value="portal_lambda"/>
    <property type="match status" value="1"/>
</dbReference>
<gene>
    <name evidence="2" type="ORF">HNP60_001898</name>
</gene>
<dbReference type="Pfam" id="PF05136">
    <property type="entry name" value="Phage_portal_2"/>
    <property type="match status" value="1"/>
</dbReference>
<comment type="caution">
    <text evidence="2">The sequence shown here is derived from an EMBL/GenBank/DDBJ whole genome shotgun (WGS) entry which is preliminary data.</text>
</comment>
<reference evidence="2 3" key="1">
    <citation type="submission" date="2020-08" db="EMBL/GenBank/DDBJ databases">
        <title>Exploring microbial biodiversity for novel pathways involved in the catabolism of aromatic compounds derived from lignin.</title>
        <authorList>
            <person name="Elkins J."/>
        </authorList>
    </citation>
    <scope>NUCLEOTIDE SEQUENCE [LARGE SCALE GENOMIC DNA]</scope>
    <source>
        <strain evidence="2 3">B1D3A</strain>
    </source>
</reference>
<feature type="compositionally biased region" description="Low complexity" evidence="1">
    <location>
        <begin position="515"/>
        <end position="528"/>
    </location>
</feature>
<keyword evidence="3" id="KW-1185">Reference proteome</keyword>
<dbReference type="EMBL" id="JACHKA010000001">
    <property type="protein sequence ID" value="MBB5985924.1"/>
    <property type="molecule type" value="Genomic_DNA"/>
</dbReference>
<evidence type="ECO:0000256" key="1">
    <source>
        <dbReference type="SAM" id="MobiDB-lite"/>
    </source>
</evidence>
<organism evidence="2 3">
    <name type="scientific">Sphingobium lignivorans</name>
    <dbReference type="NCBI Taxonomy" id="2735886"/>
    <lineage>
        <taxon>Bacteria</taxon>
        <taxon>Pseudomonadati</taxon>
        <taxon>Pseudomonadota</taxon>
        <taxon>Alphaproteobacteria</taxon>
        <taxon>Sphingomonadales</taxon>
        <taxon>Sphingomonadaceae</taxon>
        <taxon>Sphingobium</taxon>
    </lineage>
</organism>
<protein>
    <submittedName>
        <fullName evidence="2">Lambda family phage portal protein</fullName>
    </submittedName>
</protein>
<feature type="region of interest" description="Disordered" evidence="1">
    <location>
        <begin position="515"/>
        <end position="537"/>
    </location>
</feature>
<sequence length="537" mass="59582">MGAFDGADRLNSSIANFIPTLGSADADIIPSKELADGRAQHLLNNDAYVQGGQTLHKDNIVGSQFLLNARPMSRTIFGKVDDPWENEFQEEVEEIFDLASESPDHFFDAQGMNTLTGLVRLAVGIACASGEALASVEWIKDGRPFNTAIQMIDVARLSTPDSLPEALDPNIRGGVKKDRRGKPQSYYIRNVHPHDLNYHFTRAMEFNKWREVPARTKWGRAQMIHIMEQSRPDQTRGIADLTAALKEIHITHKFRDITLQNAVTQALYAAAITSELPSETVFSQLGGGTMTPEQIEKAIQSYAIGFYNTIDQFAGSAKNLHVDGVRIPHLLPGTKLEMISPGKGGPLGENFEQSLLRYIAATLGVSYEQLSRDYTNTSYASARAAMADTWRFMQARKKSVADKFATIIFRLWLEEMINANALSTFPASKAPMLYTNGRLNMKFEAISRCEWIGASRGQIDELKETQAAVLRINNNLSTREDEIARLGGDWRKKMRQLKREQDLFDSLGLRDASGASANMMNAANGTADTADEKGKTK</sequence>
<dbReference type="Proteomes" id="UP001138540">
    <property type="component" value="Unassembled WGS sequence"/>
</dbReference>
<accession>A0ABR6NF57</accession>
<dbReference type="RefSeq" id="WP_184215000.1">
    <property type="nucleotide sequence ID" value="NZ_JACHKA010000001.1"/>
</dbReference>
<name>A0ABR6NF57_9SPHN</name>
<proteinExistence type="predicted"/>
<dbReference type="InterPro" id="IPR006429">
    <property type="entry name" value="Phage_lambda_portal"/>
</dbReference>
<evidence type="ECO:0000313" key="3">
    <source>
        <dbReference type="Proteomes" id="UP001138540"/>
    </source>
</evidence>
<evidence type="ECO:0000313" key="2">
    <source>
        <dbReference type="EMBL" id="MBB5985924.1"/>
    </source>
</evidence>